<accession>A0A401RUB3</accession>
<comment type="caution">
    <text evidence="1">The sequence shown here is derived from an EMBL/GenBank/DDBJ whole genome shotgun (WGS) entry which is preliminary data.</text>
</comment>
<proteinExistence type="predicted"/>
<name>A0A401RUB3_CHIPU</name>
<protein>
    <submittedName>
        <fullName evidence="1">Uncharacterized protein</fullName>
    </submittedName>
</protein>
<gene>
    <name evidence="1" type="ORF">chiPu_0020176</name>
</gene>
<dbReference type="EMBL" id="BEZZ01002396">
    <property type="protein sequence ID" value="GCC21701.1"/>
    <property type="molecule type" value="Genomic_DNA"/>
</dbReference>
<evidence type="ECO:0000313" key="1">
    <source>
        <dbReference type="EMBL" id="GCC21701.1"/>
    </source>
</evidence>
<evidence type="ECO:0000313" key="2">
    <source>
        <dbReference type="Proteomes" id="UP000287033"/>
    </source>
</evidence>
<keyword evidence="2" id="KW-1185">Reference proteome</keyword>
<organism evidence="1 2">
    <name type="scientific">Chiloscyllium punctatum</name>
    <name type="common">Brownbanded bambooshark</name>
    <name type="synonym">Hemiscyllium punctatum</name>
    <dbReference type="NCBI Taxonomy" id="137246"/>
    <lineage>
        <taxon>Eukaryota</taxon>
        <taxon>Metazoa</taxon>
        <taxon>Chordata</taxon>
        <taxon>Craniata</taxon>
        <taxon>Vertebrata</taxon>
        <taxon>Chondrichthyes</taxon>
        <taxon>Elasmobranchii</taxon>
        <taxon>Galeomorphii</taxon>
        <taxon>Galeoidea</taxon>
        <taxon>Orectolobiformes</taxon>
        <taxon>Hemiscylliidae</taxon>
        <taxon>Chiloscyllium</taxon>
    </lineage>
</organism>
<dbReference type="AlphaFoldDB" id="A0A401RUB3"/>
<sequence>MWAWRVWAGEGLSELAAGVACGLGNLARCLISHSLALPPSATPVDSLLQRSGRILQLQGLVDLVRPQLDLVQPPILVVDSLVTLKTSQEVCLAPVVLDNQQLHPPTLALVLARRRPTACLGARAPGACSPISRAMPSLRANLLEALEVLEPARQEVACLGPPALPRILSVGPLEPCSGEPPLALLLLRAPRLNSILQQAQIQW</sequence>
<reference evidence="1 2" key="1">
    <citation type="journal article" date="2018" name="Nat. Ecol. Evol.">
        <title>Shark genomes provide insights into elasmobranch evolution and the origin of vertebrates.</title>
        <authorList>
            <person name="Hara Y"/>
            <person name="Yamaguchi K"/>
            <person name="Onimaru K"/>
            <person name="Kadota M"/>
            <person name="Koyanagi M"/>
            <person name="Keeley SD"/>
            <person name="Tatsumi K"/>
            <person name="Tanaka K"/>
            <person name="Motone F"/>
            <person name="Kageyama Y"/>
            <person name="Nozu R"/>
            <person name="Adachi N"/>
            <person name="Nishimura O"/>
            <person name="Nakagawa R"/>
            <person name="Tanegashima C"/>
            <person name="Kiyatake I"/>
            <person name="Matsumoto R"/>
            <person name="Murakumo K"/>
            <person name="Nishida K"/>
            <person name="Terakita A"/>
            <person name="Kuratani S"/>
            <person name="Sato K"/>
            <person name="Hyodo S Kuraku.S."/>
        </authorList>
    </citation>
    <scope>NUCLEOTIDE SEQUENCE [LARGE SCALE GENOMIC DNA]</scope>
</reference>
<dbReference type="Proteomes" id="UP000287033">
    <property type="component" value="Unassembled WGS sequence"/>
</dbReference>